<protein>
    <submittedName>
        <fullName evidence="6">SyrP protein</fullName>
    </submittedName>
</protein>
<keyword evidence="2" id="KW-0560">Oxidoreductase</keyword>
<reference evidence="6 7" key="1">
    <citation type="submission" date="2019-06" db="EMBL/GenBank/DDBJ databases">
        <title>Whole genome shotgun sequence of Pseudonocardia saturnea NBRC 14499.</title>
        <authorList>
            <person name="Hosoyama A."/>
            <person name="Uohara A."/>
            <person name="Ohji S."/>
            <person name="Ichikawa N."/>
        </authorList>
    </citation>
    <scope>NUCLEOTIDE SEQUENCE [LARGE SCALE GENOMIC DNA]</scope>
    <source>
        <strain evidence="6 7">NBRC 14499</strain>
    </source>
</reference>
<evidence type="ECO:0000313" key="6">
    <source>
        <dbReference type="EMBL" id="GEC26899.1"/>
    </source>
</evidence>
<evidence type="ECO:0000256" key="3">
    <source>
        <dbReference type="ARBA" id="ARBA00023004"/>
    </source>
</evidence>
<evidence type="ECO:0000256" key="4">
    <source>
        <dbReference type="ARBA" id="ARBA00023194"/>
    </source>
</evidence>
<dbReference type="InterPro" id="IPR003819">
    <property type="entry name" value="TauD/TfdA-like"/>
</dbReference>
<dbReference type="EMBL" id="BJNH01000044">
    <property type="protein sequence ID" value="GEC26899.1"/>
    <property type="molecule type" value="Genomic_DNA"/>
</dbReference>
<dbReference type="Proteomes" id="UP000320693">
    <property type="component" value="Unassembled WGS sequence"/>
</dbReference>
<keyword evidence="7" id="KW-1185">Reference proteome</keyword>
<name>A0ABQ0S1W5_9PSEU</name>
<evidence type="ECO:0000256" key="2">
    <source>
        <dbReference type="ARBA" id="ARBA00023002"/>
    </source>
</evidence>
<accession>A0ABQ0S1W5</accession>
<evidence type="ECO:0000256" key="1">
    <source>
        <dbReference type="ARBA" id="ARBA00001954"/>
    </source>
</evidence>
<gene>
    <name evidence="6" type="ORF">PSA01_39280</name>
</gene>
<dbReference type="PANTHER" id="PTHR10696:SF56">
    <property type="entry name" value="TAUD_TFDA-LIKE DOMAIN-CONTAINING PROTEIN"/>
    <property type="match status" value="1"/>
</dbReference>
<dbReference type="Gene3D" id="3.60.130.10">
    <property type="entry name" value="Clavaminate synthase-like"/>
    <property type="match status" value="1"/>
</dbReference>
<sequence>MSADRAPWGVDMTFSSRPPQSVELQVERRPGTPALLQVDPDDPLQWAFETRRALRSAVVDHGAVLVRGLGLYDSILAGDVVRMLADDLMAEREAFAPRVPYTDRVYSTTRWPRGIPMCPHHELSYRDWFPASMMFVCLSPPVLGGATVLVDSSTVLTALPASLVKRCEREGWMLVRTYNGDVGPSWSDAFGIGDRHGVEDYCRAHSIEFEWRRGGQLRTRQRRPAVVRHPITGVRCWFNEIAYYSEWVFGPETAHELRDLLGPDGLPATTCFGDGTPIGWDLVSHIMQAYSANAVREPWQSGDLLVVDNIRTAHGRDPYTGPREVLAAMADQCTLAE</sequence>
<dbReference type="SUPFAM" id="SSF51197">
    <property type="entry name" value="Clavaminate synthase-like"/>
    <property type="match status" value="1"/>
</dbReference>
<evidence type="ECO:0000259" key="5">
    <source>
        <dbReference type="Pfam" id="PF02668"/>
    </source>
</evidence>
<feature type="domain" description="TauD/TfdA-like" evidence="5">
    <location>
        <begin position="31"/>
        <end position="328"/>
    </location>
</feature>
<dbReference type="InterPro" id="IPR042098">
    <property type="entry name" value="TauD-like_sf"/>
</dbReference>
<comment type="caution">
    <text evidence="6">The sequence shown here is derived from an EMBL/GenBank/DDBJ whole genome shotgun (WGS) entry which is preliminary data.</text>
</comment>
<dbReference type="InterPro" id="IPR050411">
    <property type="entry name" value="AlphaKG_dependent_hydroxylases"/>
</dbReference>
<comment type="cofactor">
    <cofactor evidence="1">
        <name>Fe(2+)</name>
        <dbReference type="ChEBI" id="CHEBI:29033"/>
    </cofactor>
</comment>
<keyword evidence="3" id="KW-0408">Iron</keyword>
<keyword evidence="4" id="KW-0045">Antibiotic biosynthesis</keyword>
<proteinExistence type="predicted"/>
<dbReference type="PANTHER" id="PTHR10696">
    <property type="entry name" value="GAMMA-BUTYROBETAINE HYDROXYLASE-RELATED"/>
    <property type="match status" value="1"/>
</dbReference>
<dbReference type="Pfam" id="PF02668">
    <property type="entry name" value="TauD"/>
    <property type="match status" value="1"/>
</dbReference>
<evidence type="ECO:0000313" key="7">
    <source>
        <dbReference type="Proteomes" id="UP000320693"/>
    </source>
</evidence>
<organism evidence="6 7">
    <name type="scientific">Pseudonocardia saturnea</name>
    <dbReference type="NCBI Taxonomy" id="33909"/>
    <lineage>
        <taxon>Bacteria</taxon>
        <taxon>Bacillati</taxon>
        <taxon>Actinomycetota</taxon>
        <taxon>Actinomycetes</taxon>
        <taxon>Pseudonocardiales</taxon>
        <taxon>Pseudonocardiaceae</taxon>
        <taxon>Pseudonocardia</taxon>
    </lineage>
</organism>